<sequence length="386" mass="41242">MSVQEQTKSPDQESEPKRAARPTRHAMIMRGIVTPIFGLLAVASVVLGVLNATMWKPSSEITATSTIVGARYIVTDPGVLSLLDKKVTLSVNPASTKTQTCVALGSSKDVAGWVASESSYMRISGLQSWNTLATQTGKATGQNTATNEADAVAFKDSDMWSQVKCGKNGVMLTSEKTDDSTMAIIDLGKGGGSTGATVSLNWVRSQVPDFAMPFYLSGGLLAVVAILCASVFAMPPHKRRKRMVEGKATIHTDLSFAERAEQGLVNAKLPESAPSRKHRRHASHRRGRKAAEEESVEMTSPVIVDPSARNLVADQQAQAAQEPAQQSAWTEPGAAVAEHPSPAQPLDEQATSVITSDELQAYFARLAQEVEHTDAGESNGEEESNR</sequence>
<evidence type="ECO:0008006" key="5">
    <source>
        <dbReference type="Google" id="ProtNLM"/>
    </source>
</evidence>
<reference evidence="3 4" key="1">
    <citation type="journal article" date="2021" name="Environ. Microbiol.">
        <title>Genetic insights into the dark matter of the mammalian gut microbiota through targeted genome reconstruction.</title>
        <authorList>
            <person name="Lugli G.A."/>
            <person name="Alessandri G."/>
            <person name="Milani C."/>
            <person name="Viappiani A."/>
            <person name="Fontana F."/>
            <person name="Tarracchini C."/>
            <person name="Mancabelli L."/>
            <person name="Argentini C."/>
            <person name="Ruiz L."/>
            <person name="Margolles A."/>
            <person name="van Sinderen D."/>
            <person name="Turroni F."/>
            <person name="Ventura M."/>
        </authorList>
    </citation>
    <scope>NUCLEOTIDE SEQUENCE [LARGE SCALE GENOMIC DNA]</scope>
    <source>
        <strain evidence="3 4">LC6</strain>
    </source>
</reference>
<feature type="region of interest" description="Disordered" evidence="1">
    <location>
        <begin position="1"/>
        <end position="23"/>
    </location>
</feature>
<proteinExistence type="predicted"/>
<keyword evidence="4" id="KW-1185">Reference proteome</keyword>
<feature type="transmembrane region" description="Helical" evidence="2">
    <location>
        <begin position="27"/>
        <end position="50"/>
    </location>
</feature>
<feature type="transmembrane region" description="Helical" evidence="2">
    <location>
        <begin position="214"/>
        <end position="233"/>
    </location>
</feature>
<comment type="caution">
    <text evidence="3">The sequence shown here is derived from an EMBL/GenBank/DDBJ whole genome shotgun (WGS) entry which is preliminary data.</text>
</comment>
<accession>A0ABS5UTC1</accession>
<protein>
    <recommendedName>
        <fullName evidence="5">Asp-tRNAAsn/Glu-tRNAGln amidotransferase A subunit</fullName>
    </recommendedName>
</protein>
<keyword evidence="2" id="KW-1133">Transmembrane helix</keyword>
<organism evidence="3 4">
    <name type="scientific">Bifidobacterium colobi</name>
    <dbReference type="NCBI Taxonomy" id="2809026"/>
    <lineage>
        <taxon>Bacteria</taxon>
        <taxon>Bacillati</taxon>
        <taxon>Actinomycetota</taxon>
        <taxon>Actinomycetes</taxon>
        <taxon>Bifidobacteriales</taxon>
        <taxon>Bifidobacteriaceae</taxon>
        <taxon>Bifidobacterium</taxon>
    </lineage>
</organism>
<evidence type="ECO:0000313" key="3">
    <source>
        <dbReference type="EMBL" id="MBT1174008.1"/>
    </source>
</evidence>
<evidence type="ECO:0000256" key="2">
    <source>
        <dbReference type="SAM" id="Phobius"/>
    </source>
</evidence>
<gene>
    <name evidence="3" type="ORF">JS530_00480</name>
</gene>
<keyword evidence="2" id="KW-0812">Transmembrane</keyword>
<evidence type="ECO:0000256" key="1">
    <source>
        <dbReference type="SAM" id="MobiDB-lite"/>
    </source>
</evidence>
<feature type="compositionally biased region" description="Low complexity" evidence="1">
    <location>
        <begin position="313"/>
        <end position="328"/>
    </location>
</feature>
<dbReference type="EMBL" id="JAFEJU010000001">
    <property type="protein sequence ID" value="MBT1174008.1"/>
    <property type="molecule type" value="Genomic_DNA"/>
</dbReference>
<feature type="region of interest" description="Disordered" evidence="1">
    <location>
        <begin position="265"/>
        <end position="348"/>
    </location>
</feature>
<evidence type="ECO:0000313" key="4">
    <source>
        <dbReference type="Proteomes" id="UP000711736"/>
    </source>
</evidence>
<keyword evidence="2" id="KW-0472">Membrane</keyword>
<dbReference type="Proteomes" id="UP000711736">
    <property type="component" value="Unassembled WGS sequence"/>
</dbReference>
<feature type="compositionally biased region" description="Basic residues" evidence="1">
    <location>
        <begin position="275"/>
        <end position="288"/>
    </location>
</feature>
<name>A0ABS5UTC1_9BIFI</name>
<dbReference type="RefSeq" id="WP_214375330.1">
    <property type="nucleotide sequence ID" value="NZ_JAFEJU010000001.1"/>
</dbReference>
<feature type="compositionally biased region" description="Basic and acidic residues" evidence="1">
    <location>
        <begin position="8"/>
        <end position="18"/>
    </location>
</feature>
<feature type="region of interest" description="Disordered" evidence="1">
    <location>
        <begin position="366"/>
        <end position="386"/>
    </location>
</feature>